<evidence type="ECO:0000313" key="1">
    <source>
        <dbReference type="EMBL" id="KAK7282596.1"/>
    </source>
</evidence>
<dbReference type="PANTHER" id="PTHR31110">
    <property type="entry name" value="PESTICIDAL CRYSTAL CRY8BA PROTEIN"/>
    <property type="match status" value="1"/>
</dbReference>
<dbReference type="EMBL" id="JAYWIO010000002">
    <property type="protein sequence ID" value="KAK7282596.1"/>
    <property type="molecule type" value="Genomic_DNA"/>
</dbReference>
<sequence length="127" mass="14975">MGQWKWLLDTFAYYYGVSDSYAKLRYLLHVMNVATPTKDYLELVRELLEPLIKARSERSLTRRQRIEHFGPASVSAAPALEPAIQVYYSLHDILSLDAQTILRNYLQYFSDCDYIEYSCEMFDEEKN</sequence>
<dbReference type="PANTHER" id="PTHR31110:SF3">
    <property type="entry name" value="PORTAL PROTEIN"/>
    <property type="match status" value="1"/>
</dbReference>
<keyword evidence="2" id="KW-1185">Reference proteome</keyword>
<proteinExistence type="predicted"/>
<name>A0AAN9IM73_CROPI</name>
<protein>
    <submittedName>
        <fullName evidence="1">Uncharacterized protein</fullName>
    </submittedName>
</protein>
<gene>
    <name evidence="1" type="ORF">RIF29_11505</name>
</gene>
<dbReference type="Proteomes" id="UP001372338">
    <property type="component" value="Unassembled WGS sequence"/>
</dbReference>
<dbReference type="AlphaFoldDB" id="A0AAN9IM73"/>
<accession>A0AAN9IM73</accession>
<comment type="caution">
    <text evidence="1">The sequence shown here is derived from an EMBL/GenBank/DDBJ whole genome shotgun (WGS) entry which is preliminary data.</text>
</comment>
<organism evidence="1 2">
    <name type="scientific">Crotalaria pallida</name>
    <name type="common">Smooth rattlebox</name>
    <name type="synonym">Crotalaria striata</name>
    <dbReference type="NCBI Taxonomy" id="3830"/>
    <lineage>
        <taxon>Eukaryota</taxon>
        <taxon>Viridiplantae</taxon>
        <taxon>Streptophyta</taxon>
        <taxon>Embryophyta</taxon>
        <taxon>Tracheophyta</taxon>
        <taxon>Spermatophyta</taxon>
        <taxon>Magnoliopsida</taxon>
        <taxon>eudicotyledons</taxon>
        <taxon>Gunneridae</taxon>
        <taxon>Pentapetalae</taxon>
        <taxon>rosids</taxon>
        <taxon>fabids</taxon>
        <taxon>Fabales</taxon>
        <taxon>Fabaceae</taxon>
        <taxon>Papilionoideae</taxon>
        <taxon>50 kb inversion clade</taxon>
        <taxon>genistoids sensu lato</taxon>
        <taxon>core genistoids</taxon>
        <taxon>Crotalarieae</taxon>
        <taxon>Crotalaria</taxon>
    </lineage>
</organism>
<evidence type="ECO:0000313" key="2">
    <source>
        <dbReference type="Proteomes" id="UP001372338"/>
    </source>
</evidence>
<reference evidence="1 2" key="1">
    <citation type="submission" date="2024-01" db="EMBL/GenBank/DDBJ databases">
        <title>The genomes of 5 underutilized Papilionoideae crops provide insights into root nodulation and disease resistanc.</title>
        <authorList>
            <person name="Yuan L."/>
        </authorList>
    </citation>
    <scope>NUCLEOTIDE SEQUENCE [LARGE SCALE GENOMIC DNA]</scope>
    <source>
        <strain evidence="1">ZHUSHIDOU_FW_LH</strain>
        <tissue evidence="1">Leaf</tissue>
    </source>
</reference>